<dbReference type="AlphaFoldDB" id="A0A9E6ZW11"/>
<organism evidence="2 3">
    <name type="scientific">Abyssalbus ytuae</name>
    <dbReference type="NCBI Taxonomy" id="2926907"/>
    <lineage>
        <taxon>Bacteria</taxon>
        <taxon>Pseudomonadati</taxon>
        <taxon>Bacteroidota</taxon>
        <taxon>Flavobacteriia</taxon>
        <taxon>Flavobacteriales</taxon>
        <taxon>Flavobacteriaceae</taxon>
        <taxon>Abyssalbus</taxon>
    </lineage>
</organism>
<feature type="domain" description="NadR/Ttd14 AAA" evidence="1">
    <location>
        <begin position="5"/>
        <end position="174"/>
    </location>
</feature>
<keyword evidence="3" id="KW-1185">Reference proteome</keyword>
<gene>
    <name evidence="2" type="ORF">MQE35_00720</name>
</gene>
<dbReference type="Gene3D" id="3.40.50.300">
    <property type="entry name" value="P-loop containing nucleotide triphosphate hydrolases"/>
    <property type="match status" value="1"/>
</dbReference>
<dbReference type="Pfam" id="PF13521">
    <property type="entry name" value="AAA_28"/>
    <property type="match status" value="1"/>
</dbReference>
<accession>A0A9E6ZW11</accession>
<keyword evidence="2" id="KW-0547">Nucleotide-binding</keyword>
<dbReference type="EMBL" id="CP094358">
    <property type="protein sequence ID" value="UOB17836.1"/>
    <property type="molecule type" value="Genomic_DNA"/>
</dbReference>
<protein>
    <submittedName>
        <fullName evidence="2">ATP-binding protein</fullName>
    </submittedName>
</protein>
<reference evidence="2" key="1">
    <citation type="submission" date="2022-03" db="EMBL/GenBank/DDBJ databases">
        <title>Description of Abyssus ytuae gen. nov., sp. nov., a novel member of the family Flavobacteriaceae isolated from the sediment of Mariana Trench.</title>
        <authorList>
            <person name="Zhang J."/>
            <person name="Xu X."/>
        </authorList>
    </citation>
    <scope>NUCLEOTIDE SEQUENCE</scope>
    <source>
        <strain evidence="2">MT3330</strain>
    </source>
</reference>
<proteinExistence type="predicted"/>
<evidence type="ECO:0000313" key="3">
    <source>
        <dbReference type="Proteomes" id="UP000831290"/>
    </source>
</evidence>
<dbReference type="RefSeq" id="WP_255843602.1">
    <property type="nucleotide sequence ID" value="NZ_CP094358.1"/>
</dbReference>
<dbReference type="Proteomes" id="UP000831290">
    <property type="component" value="Chromosome"/>
</dbReference>
<dbReference type="InterPro" id="IPR027417">
    <property type="entry name" value="P-loop_NTPase"/>
</dbReference>
<dbReference type="GO" id="GO:0005524">
    <property type="term" value="F:ATP binding"/>
    <property type="evidence" value="ECO:0007669"/>
    <property type="project" value="UniProtKB-KW"/>
</dbReference>
<name>A0A9E6ZW11_9FLAO</name>
<dbReference type="KEGG" id="fbm:MQE35_00720"/>
<sequence>MKSKRIVITGGPGTGKTSIIKKLESDGYYCYHEFIRTMTKNEIEKDNSGVFNTNPVLFASDPYEFNKQILNNRILQFTKGFLMDEDIIFYDRGIPDVLAYMDYFKQIYDGNFDNACKNHRYDVAFILPPWKDIYISDEERLENFEQAVEIYSYLKNTYERFGYKLIEVPVGQVNFRADFIEDMIKNI</sequence>
<evidence type="ECO:0000313" key="2">
    <source>
        <dbReference type="EMBL" id="UOB17836.1"/>
    </source>
</evidence>
<evidence type="ECO:0000259" key="1">
    <source>
        <dbReference type="Pfam" id="PF13521"/>
    </source>
</evidence>
<dbReference type="InterPro" id="IPR038727">
    <property type="entry name" value="NadR/Ttd14_AAA_dom"/>
</dbReference>
<keyword evidence="2" id="KW-0067">ATP-binding</keyword>
<dbReference type="SUPFAM" id="SSF52540">
    <property type="entry name" value="P-loop containing nucleoside triphosphate hydrolases"/>
    <property type="match status" value="1"/>
</dbReference>